<evidence type="ECO:0000313" key="7">
    <source>
        <dbReference type="Proteomes" id="UP001500037"/>
    </source>
</evidence>
<comment type="caution">
    <text evidence="6">The sequence shown here is derived from an EMBL/GenBank/DDBJ whole genome shotgun (WGS) entry which is preliminary data.</text>
</comment>
<comment type="subcellular location">
    <subcellularLocation>
        <location evidence="1">Cell envelope</location>
    </subcellularLocation>
</comment>
<organism evidence="6 7">
    <name type="scientific">Kitasatospora nipponensis</name>
    <dbReference type="NCBI Taxonomy" id="258049"/>
    <lineage>
        <taxon>Bacteria</taxon>
        <taxon>Bacillati</taxon>
        <taxon>Actinomycetota</taxon>
        <taxon>Actinomycetes</taxon>
        <taxon>Kitasatosporales</taxon>
        <taxon>Streptomycetaceae</taxon>
        <taxon>Kitasatospora</taxon>
    </lineage>
</organism>
<evidence type="ECO:0000256" key="1">
    <source>
        <dbReference type="ARBA" id="ARBA00004196"/>
    </source>
</evidence>
<dbReference type="PROSITE" id="PS50983">
    <property type="entry name" value="FE_B12_PBP"/>
    <property type="match status" value="1"/>
</dbReference>
<dbReference type="PANTHER" id="PTHR30532:SF25">
    <property type="entry name" value="IRON(III) DICITRATE-BINDING PERIPLASMIC PROTEIN"/>
    <property type="match status" value="1"/>
</dbReference>
<dbReference type="InterPro" id="IPR002491">
    <property type="entry name" value="ABC_transptr_periplasmic_BD"/>
</dbReference>
<dbReference type="Pfam" id="PF01497">
    <property type="entry name" value="Peripla_BP_2"/>
    <property type="match status" value="1"/>
</dbReference>
<evidence type="ECO:0000259" key="5">
    <source>
        <dbReference type="PROSITE" id="PS50983"/>
    </source>
</evidence>
<dbReference type="SUPFAM" id="SSF53807">
    <property type="entry name" value="Helical backbone' metal receptor"/>
    <property type="match status" value="1"/>
</dbReference>
<proteinExistence type="inferred from homology"/>
<feature type="domain" description="Fe/B12 periplasmic-binding" evidence="5">
    <location>
        <begin position="58"/>
        <end position="319"/>
    </location>
</feature>
<dbReference type="PANTHER" id="PTHR30532">
    <property type="entry name" value="IRON III DICITRATE-BINDING PERIPLASMIC PROTEIN"/>
    <property type="match status" value="1"/>
</dbReference>
<evidence type="ECO:0000256" key="3">
    <source>
        <dbReference type="ARBA" id="ARBA00022448"/>
    </source>
</evidence>
<name>A0ABN1WC39_9ACTN</name>
<accession>A0ABN1WC39</accession>
<comment type="similarity">
    <text evidence="2">Belongs to the bacterial solute-binding protein 8 family.</text>
</comment>
<evidence type="ECO:0000313" key="6">
    <source>
        <dbReference type="EMBL" id="GAA1237947.1"/>
    </source>
</evidence>
<evidence type="ECO:0000256" key="2">
    <source>
        <dbReference type="ARBA" id="ARBA00008814"/>
    </source>
</evidence>
<keyword evidence="7" id="KW-1185">Reference proteome</keyword>
<dbReference type="InterPro" id="IPR006311">
    <property type="entry name" value="TAT_signal"/>
</dbReference>
<dbReference type="EMBL" id="BAAALF010000044">
    <property type="protein sequence ID" value="GAA1237947.1"/>
    <property type="molecule type" value="Genomic_DNA"/>
</dbReference>
<dbReference type="PROSITE" id="PS51257">
    <property type="entry name" value="PROKAR_LIPOPROTEIN"/>
    <property type="match status" value="1"/>
</dbReference>
<dbReference type="RefSeq" id="WP_344442067.1">
    <property type="nucleotide sequence ID" value="NZ_BAAALF010000044.1"/>
</dbReference>
<reference evidence="6 7" key="1">
    <citation type="journal article" date="2019" name="Int. J. Syst. Evol. Microbiol.">
        <title>The Global Catalogue of Microorganisms (GCM) 10K type strain sequencing project: providing services to taxonomists for standard genome sequencing and annotation.</title>
        <authorList>
            <consortium name="The Broad Institute Genomics Platform"/>
            <consortium name="The Broad Institute Genome Sequencing Center for Infectious Disease"/>
            <person name="Wu L."/>
            <person name="Ma J."/>
        </authorList>
    </citation>
    <scope>NUCLEOTIDE SEQUENCE [LARGE SCALE GENOMIC DNA]</scope>
    <source>
        <strain evidence="6 7">JCM 13004</strain>
    </source>
</reference>
<gene>
    <name evidence="6" type="ORF">GCM10009665_30050</name>
</gene>
<dbReference type="Proteomes" id="UP001500037">
    <property type="component" value="Unassembled WGS sequence"/>
</dbReference>
<dbReference type="Gene3D" id="3.40.50.1980">
    <property type="entry name" value="Nitrogenase molybdenum iron protein domain"/>
    <property type="match status" value="2"/>
</dbReference>
<evidence type="ECO:0000256" key="4">
    <source>
        <dbReference type="ARBA" id="ARBA00022729"/>
    </source>
</evidence>
<keyword evidence="3" id="KW-0813">Transport</keyword>
<keyword evidence="4" id="KW-0732">Signal</keyword>
<dbReference type="InterPro" id="IPR051313">
    <property type="entry name" value="Bact_iron-sidero_bind"/>
</dbReference>
<dbReference type="PROSITE" id="PS51318">
    <property type="entry name" value="TAT"/>
    <property type="match status" value="1"/>
</dbReference>
<protein>
    <submittedName>
        <fullName evidence="6">Iron-siderophore ABC transporter substrate-binding protein</fullName>
    </submittedName>
</protein>
<sequence length="319" mass="32940">MHRQLSRRAVLGAVAATLGACTRTPGTVPPLGAPTPPVPSATVTAATGAVTVPGAPLRVAVLDTAELDSAMTLGLTPVAACRAAADRALPGYWPDSRLGSVVGVGAVAAPDLARLRALRPELILSSVLRDGDRLDALRAIAPTVLSGTTGYPWKDNFQLHAKALGRQAQADAVVAGYRARLAQVSRALGGTGATAGRRVSLLRFVPGGRIRLYGRLNFLGTILADLQLGRPDAQNVDQFDVEVTPDQLGGADGDLLLYAVHGDADAAGANAVLGGPAWRELAAVRAHRAFQVDDQLWFEGIGYTGAGLVLAQLQHLLGA</sequence>